<comment type="similarity">
    <text evidence="8 9">Belongs to the class I-like SAM-binding methyltransferase superfamily. TrmB family.</text>
</comment>
<dbReference type="eggNOG" id="COG0220">
    <property type="taxonomic scope" value="Bacteria"/>
</dbReference>
<proteinExistence type="inferred from homology"/>
<evidence type="ECO:0000256" key="7">
    <source>
        <dbReference type="ARBA" id="ARBA00060552"/>
    </source>
</evidence>
<evidence type="ECO:0000256" key="6">
    <source>
        <dbReference type="ARBA" id="ARBA00022694"/>
    </source>
</evidence>
<comment type="catalytic activity">
    <reaction evidence="1 9">
        <text>guanosine(46) in tRNA + S-adenosyl-L-methionine = N(7)-methylguanosine(46) in tRNA + S-adenosyl-L-homocysteine</text>
        <dbReference type="Rhea" id="RHEA:42708"/>
        <dbReference type="Rhea" id="RHEA-COMP:10188"/>
        <dbReference type="Rhea" id="RHEA-COMP:10189"/>
        <dbReference type="ChEBI" id="CHEBI:57856"/>
        <dbReference type="ChEBI" id="CHEBI:59789"/>
        <dbReference type="ChEBI" id="CHEBI:74269"/>
        <dbReference type="ChEBI" id="CHEBI:74480"/>
        <dbReference type="EC" id="2.1.1.33"/>
    </reaction>
</comment>
<dbReference type="FunFam" id="3.40.50.150:FF:000035">
    <property type="entry name" value="tRNA (guanine-N(7)-)-methyltransferase"/>
    <property type="match status" value="1"/>
</dbReference>
<dbReference type="NCBIfam" id="NF001080">
    <property type="entry name" value="PRK00121.2-2"/>
    <property type="match status" value="1"/>
</dbReference>
<reference evidence="10 11" key="1">
    <citation type="submission" date="2008-11" db="EMBL/GenBank/DDBJ databases">
        <title>Draft genome sequence of Bacteroides pectinophilus (ATCC 43243).</title>
        <authorList>
            <person name="Sudarsanam P."/>
            <person name="Ley R."/>
            <person name="Guruge J."/>
            <person name="Turnbaugh P.J."/>
            <person name="Mahowald M."/>
            <person name="Liep D."/>
            <person name="Gordon J."/>
        </authorList>
    </citation>
    <scope>NUCLEOTIDE SEQUENCE [LARGE SCALE GENOMIC DNA]</scope>
    <source>
        <strain evidence="10 11">ATCC 43243</strain>
    </source>
</reference>
<feature type="binding site" evidence="9">
    <location>
        <position position="95"/>
    </location>
    <ligand>
        <name>S-adenosyl-L-methionine</name>
        <dbReference type="ChEBI" id="CHEBI:59789"/>
    </ligand>
</feature>
<evidence type="ECO:0000256" key="2">
    <source>
        <dbReference type="ARBA" id="ARBA00003015"/>
    </source>
</evidence>
<dbReference type="CDD" id="cd02440">
    <property type="entry name" value="AdoMet_MTases"/>
    <property type="match status" value="1"/>
</dbReference>
<keyword evidence="11" id="KW-1185">Reference proteome</keyword>
<evidence type="ECO:0000256" key="4">
    <source>
        <dbReference type="ARBA" id="ARBA00022679"/>
    </source>
</evidence>
<dbReference type="EC" id="2.1.1.33" evidence="9"/>
<dbReference type="HOGENOM" id="CLU_050910_2_1_9"/>
<dbReference type="PANTHER" id="PTHR23417:SF14">
    <property type="entry name" value="PENTACOTRIPEPTIDE-REPEAT REGION OF PRORP DOMAIN-CONTAINING PROTEIN"/>
    <property type="match status" value="1"/>
</dbReference>
<dbReference type="SUPFAM" id="SSF53335">
    <property type="entry name" value="S-adenosyl-L-methionine-dependent methyltransferases"/>
    <property type="match status" value="1"/>
</dbReference>
<accession>B7APB2</accession>
<protein>
    <recommendedName>
        <fullName evidence="9">tRNA (guanine-N(7)-)-methyltransferase</fullName>
        <ecNumber evidence="9">2.1.1.33</ecNumber>
    </recommendedName>
    <alternativeName>
        <fullName evidence="9">tRNA (guanine(46)-N(7))-methyltransferase</fullName>
    </alternativeName>
    <alternativeName>
        <fullName evidence="9">tRNA(m7G46)-methyltransferase</fullName>
    </alternativeName>
</protein>
<evidence type="ECO:0000256" key="1">
    <source>
        <dbReference type="ARBA" id="ARBA00000142"/>
    </source>
</evidence>
<evidence type="ECO:0000256" key="5">
    <source>
        <dbReference type="ARBA" id="ARBA00022691"/>
    </source>
</evidence>
<dbReference type="HAMAP" id="MF_01057">
    <property type="entry name" value="tRNA_methyltr_TrmB"/>
    <property type="match status" value="1"/>
</dbReference>
<dbReference type="PROSITE" id="PS51625">
    <property type="entry name" value="SAM_MT_TRMB"/>
    <property type="match status" value="1"/>
</dbReference>
<keyword evidence="3 9" id="KW-0489">Methyltransferase</keyword>
<dbReference type="InterPro" id="IPR055361">
    <property type="entry name" value="tRNA_methyltr_TrmB_bact"/>
</dbReference>
<dbReference type="AlphaFoldDB" id="B7APB2"/>
<keyword evidence="4 9" id="KW-0808">Transferase</keyword>
<feature type="binding site" evidence="9">
    <location>
        <position position="117"/>
    </location>
    <ligand>
        <name>S-adenosyl-L-methionine</name>
        <dbReference type="ChEBI" id="CHEBI:59789"/>
    </ligand>
</feature>
<dbReference type="STRING" id="483218.BACPEC_00517"/>
<feature type="binding site" evidence="9">
    <location>
        <position position="43"/>
    </location>
    <ligand>
        <name>S-adenosyl-L-methionine</name>
        <dbReference type="ChEBI" id="CHEBI:59789"/>
    </ligand>
</feature>
<gene>
    <name evidence="9" type="primary">trmB</name>
    <name evidence="10" type="ORF">BACPEC_00517</name>
</gene>
<dbReference type="Proteomes" id="UP000003136">
    <property type="component" value="Unassembled WGS sequence"/>
</dbReference>
<dbReference type="InterPro" id="IPR003358">
    <property type="entry name" value="tRNA_(Gua-N-7)_MeTrfase_Trmb"/>
</dbReference>
<comment type="pathway">
    <text evidence="7 9">tRNA modification; N(7)-methylguanine-tRNA biosynthesis.</text>
</comment>
<evidence type="ECO:0000256" key="3">
    <source>
        <dbReference type="ARBA" id="ARBA00022603"/>
    </source>
</evidence>
<dbReference type="UniPathway" id="UPA00989"/>
<keyword evidence="6 9" id="KW-0819">tRNA processing</keyword>
<feature type="binding site" evidence="9">
    <location>
        <position position="153"/>
    </location>
    <ligand>
        <name>substrate</name>
    </ligand>
</feature>
<dbReference type="GO" id="GO:0008176">
    <property type="term" value="F:tRNA (guanine(46)-N7)-methyltransferase activity"/>
    <property type="evidence" value="ECO:0007669"/>
    <property type="project" value="UniProtKB-UniRule"/>
</dbReference>
<evidence type="ECO:0000313" key="10">
    <source>
        <dbReference type="EMBL" id="EEC58386.1"/>
    </source>
</evidence>
<sequence>MRLRNVPGARDVMEESGFVFTEPAGMSGTWNEVFGNDNPIYIEVGMGKGQFITTLAEQNPDINYVGIEKYSSVLLRAVEKQNEKQLPNLKFIRMDAENIKDVFGEHEVGRIYLNFSDPWPKDRHAKRRLTSRQFFDRYDYILAPDGEVQFKTDNVDLFDWSLEEIGETKWRLTAQTHDLHNDAVLNEGNVMTEYEEKFSSMGNPICKLIAVRQTGDIQA</sequence>
<comment type="caution">
    <text evidence="9">Lacks conserved residue(s) required for the propagation of feature annotation.</text>
</comment>
<evidence type="ECO:0000256" key="9">
    <source>
        <dbReference type="HAMAP-Rule" id="MF_01057"/>
    </source>
</evidence>
<feature type="binding site" evidence="9">
    <location>
        <position position="68"/>
    </location>
    <ligand>
        <name>S-adenosyl-L-methionine</name>
        <dbReference type="ChEBI" id="CHEBI:59789"/>
    </ligand>
</feature>
<comment type="function">
    <text evidence="2 9">Catalyzes the formation of N(7)-methylguanine at position 46 (m7G46) in tRNA.</text>
</comment>
<dbReference type="InterPro" id="IPR029063">
    <property type="entry name" value="SAM-dependent_MTases_sf"/>
</dbReference>
<organism evidence="10 11">
    <name type="scientific">[Bacteroides] pectinophilus ATCC 43243</name>
    <dbReference type="NCBI Taxonomy" id="483218"/>
    <lineage>
        <taxon>Bacteria</taxon>
        <taxon>Bacillati</taxon>
        <taxon>Bacillota</taxon>
        <taxon>Clostridia</taxon>
        <taxon>Eubacteriales</taxon>
    </lineage>
</organism>
<evidence type="ECO:0000313" key="11">
    <source>
        <dbReference type="Proteomes" id="UP000003136"/>
    </source>
</evidence>
<dbReference type="EMBL" id="ABVQ01000034">
    <property type="protein sequence ID" value="EEC58386.1"/>
    <property type="molecule type" value="Genomic_DNA"/>
</dbReference>
<feature type="binding site" evidence="9">
    <location>
        <position position="121"/>
    </location>
    <ligand>
        <name>substrate</name>
    </ligand>
</feature>
<feature type="binding site" evidence="9">
    <location>
        <begin position="192"/>
        <end position="195"/>
    </location>
    <ligand>
        <name>substrate</name>
    </ligand>
</feature>
<keyword evidence="5 9" id="KW-0949">S-adenosyl-L-methionine</keyword>
<reference evidence="10 11" key="2">
    <citation type="submission" date="2008-11" db="EMBL/GenBank/DDBJ databases">
        <authorList>
            <person name="Fulton L."/>
            <person name="Clifton S."/>
            <person name="Fulton B."/>
            <person name="Xu J."/>
            <person name="Minx P."/>
            <person name="Pepin K.H."/>
            <person name="Johnson M."/>
            <person name="Bhonagiri V."/>
            <person name="Nash W.E."/>
            <person name="Mardis E.R."/>
            <person name="Wilson R.K."/>
        </authorList>
    </citation>
    <scope>NUCLEOTIDE SEQUENCE [LARGE SCALE GENOMIC DNA]</scope>
    <source>
        <strain evidence="10 11">ATCC 43243</strain>
    </source>
</reference>
<dbReference type="NCBIfam" id="TIGR00091">
    <property type="entry name" value="tRNA (guanosine(46)-N7)-methyltransferase TrmB"/>
    <property type="match status" value="1"/>
</dbReference>
<evidence type="ECO:0000256" key="8">
    <source>
        <dbReference type="ARBA" id="ARBA00060767"/>
    </source>
</evidence>
<dbReference type="GO" id="GO:0043527">
    <property type="term" value="C:tRNA methyltransferase complex"/>
    <property type="evidence" value="ECO:0007669"/>
    <property type="project" value="TreeGrafter"/>
</dbReference>
<dbReference type="Pfam" id="PF02390">
    <property type="entry name" value="Methyltransf_4"/>
    <property type="match status" value="1"/>
</dbReference>
<dbReference type="PANTHER" id="PTHR23417">
    <property type="entry name" value="3-DEOXY-D-MANNO-OCTULOSONIC-ACID TRANSFERASE/TRNA GUANINE-N 7 - -METHYLTRANSFERASE"/>
    <property type="match status" value="1"/>
</dbReference>
<dbReference type="Gene3D" id="3.40.50.150">
    <property type="entry name" value="Vaccinia Virus protein VP39"/>
    <property type="match status" value="1"/>
</dbReference>
<name>B7APB2_9FIRM</name>